<evidence type="ECO:0000313" key="3">
    <source>
        <dbReference type="Proteomes" id="UP000216052"/>
    </source>
</evidence>
<dbReference type="EMBL" id="CP155571">
    <property type="protein sequence ID" value="XFO71335.1"/>
    <property type="molecule type" value="Genomic_DNA"/>
</dbReference>
<dbReference type="RefSeq" id="WP_093796123.1">
    <property type="nucleotide sequence ID" value="NZ_CP155571.1"/>
</dbReference>
<evidence type="ECO:0000313" key="2">
    <source>
        <dbReference type="EMBL" id="XFO71335.1"/>
    </source>
</evidence>
<dbReference type="Proteomes" id="UP000216052">
    <property type="component" value="Chromosome"/>
</dbReference>
<proteinExistence type="predicted"/>
<reference evidence="2" key="1">
    <citation type="submission" date="2024-05" db="EMBL/GenBank/DDBJ databases">
        <title>Isolation and characterization of Sporomusa carbonis sp. nov., a carboxydotrophic hydrogenogen in the genus of Sporomusa isolated from a charcoal burning pile.</title>
        <authorList>
            <person name="Boeer T."/>
            <person name="Rosenbaum F."/>
            <person name="Eysell L."/>
            <person name="Mueller V."/>
            <person name="Daniel R."/>
            <person name="Poehlein A."/>
        </authorList>
    </citation>
    <scope>NUCLEOTIDE SEQUENCE [LARGE SCALE GENOMIC DNA]</scope>
    <source>
        <strain evidence="2">DSM 3132</strain>
    </source>
</reference>
<keyword evidence="1" id="KW-0175">Coiled coil</keyword>
<accession>A0ABZ3IZU8</accession>
<organism evidence="2 3">
    <name type="scientific">Sporomusa acidovorans (strain ATCC 49682 / DSM 3132 / Mol)</name>
    <dbReference type="NCBI Taxonomy" id="1123286"/>
    <lineage>
        <taxon>Bacteria</taxon>
        <taxon>Bacillati</taxon>
        <taxon>Bacillota</taxon>
        <taxon>Negativicutes</taxon>
        <taxon>Selenomonadales</taxon>
        <taxon>Sporomusaceae</taxon>
        <taxon>Sporomusa</taxon>
    </lineage>
</organism>
<evidence type="ECO:0000256" key="1">
    <source>
        <dbReference type="SAM" id="Coils"/>
    </source>
</evidence>
<sequence length="107" mass="11864">MSIANLFENPPLTSLAVAILGTLATQGLRVADMLVIGRVIIYLGEAIVTVATLQSALETAEANKNDQKTADNPDMQLTMDDILELIKQLQRQNQQLQEQIWDLQNCR</sequence>
<gene>
    <name evidence="2" type="ORF">SPACI_013500</name>
</gene>
<protein>
    <submittedName>
        <fullName evidence="2">Uncharacterized protein</fullName>
    </submittedName>
</protein>
<keyword evidence="3" id="KW-1185">Reference proteome</keyword>
<name>A0ABZ3IZU8_SPOA4</name>
<feature type="coiled-coil region" evidence="1">
    <location>
        <begin position="50"/>
        <end position="106"/>
    </location>
</feature>